<keyword evidence="3" id="KW-1185">Reference proteome</keyword>
<keyword evidence="1" id="KW-1133">Transmembrane helix</keyword>
<dbReference type="RefSeq" id="WP_057942155.1">
    <property type="nucleotide sequence ID" value="NZ_CP011131.1"/>
</dbReference>
<organism evidence="2 3">
    <name type="scientific">Lysobacter gummosus</name>
    <dbReference type="NCBI Taxonomy" id="262324"/>
    <lineage>
        <taxon>Bacteria</taxon>
        <taxon>Pseudomonadati</taxon>
        <taxon>Pseudomonadota</taxon>
        <taxon>Gammaproteobacteria</taxon>
        <taxon>Lysobacterales</taxon>
        <taxon>Lysobacteraceae</taxon>
        <taxon>Lysobacter</taxon>
    </lineage>
</organism>
<keyword evidence="1" id="KW-0812">Transmembrane</keyword>
<evidence type="ECO:0000256" key="1">
    <source>
        <dbReference type="SAM" id="Phobius"/>
    </source>
</evidence>
<dbReference type="EMBL" id="CP093547">
    <property type="protein sequence ID" value="UNP30974.1"/>
    <property type="molecule type" value="Genomic_DNA"/>
</dbReference>
<evidence type="ECO:0000313" key="2">
    <source>
        <dbReference type="EMBL" id="UNP30974.1"/>
    </source>
</evidence>
<feature type="transmembrane region" description="Helical" evidence="1">
    <location>
        <begin position="6"/>
        <end position="24"/>
    </location>
</feature>
<reference evidence="2 3" key="1">
    <citation type="submission" date="2022-03" db="EMBL/GenBank/DDBJ databases">
        <title>Complete genome sequence of Lysobacter capsici VKM B-2533 and Lysobacter gummosus 10.1.1, promising sources of lytic agents.</title>
        <authorList>
            <person name="Tarlachkov S.V."/>
            <person name="Kudryakova I.V."/>
            <person name="Afoshin A.S."/>
            <person name="Leontyevskaya E.A."/>
            <person name="Leontyevskaya N.V."/>
        </authorList>
    </citation>
    <scope>NUCLEOTIDE SEQUENCE [LARGE SCALE GENOMIC DNA]</scope>
    <source>
        <strain evidence="2 3">10.1.1</strain>
    </source>
</reference>
<dbReference type="Proteomes" id="UP000829194">
    <property type="component" value="Chromosome"/>
</dbReference>
<sequence length="145" mass="15142">MKQVYYGVGVFVAAFAIGAGLAHFGAPGDPLAMLIGGAMLAVGVIVGYKALEAVALLFAPIVLARMAMRWAATGNPLPREQSRERGVWAARLIFIPVYGLYALVTGGIVGAFPGGHGIFLSGLLFGFVGLLFAGIAVRIVIKYFD</sequence>
<keyword evidence="1" id="KW-0472">Membrane</keyword>
<protein>
    <recommendedName>
        <fullName evidence="4">Transmembrane protein</fullName>
    </recommendedName>
</protein>
<evidence type="ECO:0008006" key="4">
    <source>
        <dbReference type="Google" id="ProtNLM"/>
    </source>
</evidence>
<feature type="transmembrane region" description="Helical" evidence="1">
    <location>
        <begin position="118"/>
        <end position="141"/>
    </location>
</feature>
<accession>A0ABY3XH48</accession>
<evidence type="ECO:0000313" key="3">
    <source>
        <dbReference type="Proteomes" id="UP000829194"/>
    </source>
</evidence>
<proteinExistence type="predicted"/>
<name>A0ABY3XH48_9GAMM</name>
<feature type="transmembrane region" description="Helical" evidence="1">
    <location>
        <begin position="92"/>
        <end position="112"/>
    </location>
</feature>
<gene>
    <name evidence="2" type="ORF">MOV92_06915</name>
</gene>